<proteinExistence type="predicted"/>
<dbReference type="InterPro" id="IPR011990">
    <property type="entry name" value="TPR-like_helical_dom_sf"/>
</dbReference>
<dbReference type="SUPFAM" id="SSF48452">
    <property type="entry name" value="TPR-like"/>
    <property type="match status" value="1"/>
</dbReference>
<evidence type="ECO:0008006" key="4">
    <source>
        <dbReference type="Google" id="ProtNLM"/>
    </source>
</evidence>
<comment type="caution">
    <text evidence="2">The sequence shown here is derived from an EMBL/GenBank/DDBJ whole genome shotgun (WGS) entry which is preliminary data.</text>
</comment>
<dbReference type="Proteomes" id="UP000466442">
    <property type="component" value="Unassembled WGS sequence"/>
</dbReference>
<evidence type="ECO:0000313" key="2">
    <source>
        <dbReference type="EMBL" id="KAF6207806.1"/>
    </source>
</evidence>
<dbReference type="AlphaFoldDB" id="A0A6A4JYD0"/>
<dbReference type="GO" id="GO:0019894">
    <property type="term" value="F:kinesin binding"/>
    <property type="evidence" value="ECO:0007669"/>
    <property type="project" value="TreeGrafter"/>
</dbReference>
<evidence type="ECO:0000313" key="3">
    <source>
        <dbReference type="Proteomes" id="UP000466442"/>
    </source>
</evidence>
<accession>A0A6A4JYD0</accession>
<feature type="region of interest" description="Disordered" evidence="1">
    <location>
        <begin position="770"/>
        <end position="877"/>
    </location>
</feature>
<keyword evidence="3" id="KW-1185">Reference proteome</keyword>
<feature type="region of interest" description="Disordered" evidence="1">
    <location>
        <begin position="116"/>
        <end position="146"/>
    </location>
</feature>
<sequence length="877" mass="98412">MAAADEHAAQCFIQSPVEVAFKVNGLEFSLSTLSSTRASLQPTSLKERVRVSIPGMTMLGRVRLATPTKDEDDELYSGYDDYHPAFNTKNINEDEYLQEALKSSYGKRTRMYTGLKTPGSAMRLGTSSGYREGAMRPVTGSMDSVSRPMTAVRGAGYTSQRNDSIITPRPSVTPIADRAEERIEDKIRRIEKSIMELVDSSCIAANNKDYPAALEKAKEASAKEKNLIRLQEQSGMGDTHNMELTSLVLFNLASQFENNEMSNEALNTYSAIIGNRMFQNSNQLKVNMGNIYARLGQIPKAIKMYRMALDQVPNTYKDYRAKIMHNIGILFIRMGQFNDACGSFEYIMQERPNFKAGLYTIVCYFAMGDKEKMKESFTKLLSIPLDIDEERYSLTDDDPGSKLVQEVIRDDKLRRLERELTGVAHNCILTAAKLIAPAIDTSFSAGYNWCMEAVRNSSNSVLAGDLEINRALMHLKQREVGPAIDILKGLQKNNEPRLSTTAATNLSFIHYHKAEFDEAEKFAEAARLSDAYNAAAYVNLGNCSLAKGDAEKAKNYYLVAVDNDPSCIAALYNLGLVHKRLEQYEDALDFFLKLHAIMSSHPPVLYQLAHLHQLVGDIDQAIEWFLQLLSIVPADPSILQKLGEIYDHDNDKQQAYHYHFEAYRYLPSDLRVLDWLGAYYVTHRVPEKAIPFYEKAALMQPHESKWLLLIGSCHRRSGNYQAALNTYKTTLAKFPDNIDCLKFLVRLCSDLGLKETSEYAAELKRAEKAKEIRERISSSRSGSRRSSGRSSSGRGGFSPGNVESPIPQTGYRGSTGFIPPSSHGQQQSQHIDVSYNDPLGPIQERPRTGMMPPRTPWGKSTEEDFADEEITQDLLPE</sequence>
<organism evidence="2 3">
    <name type="scientific">Apolygus lucorum</name>
    <name type="common">Small green plant bug</name>
    <name type="synonym">Lygocoris lucorum</name>
    <dbReference type="NCBI Taxonomy" id="248454"/>
    <lineage>
        <taxon>Eukaryota</taxon>
        <taxon>Metazoa</taxon>
        <taxon>Ecdysozoa</taxon>
        <taxon>Arthropoda</taxon>
        <taxon>Hexapoda</taxon>
        <taxon>Insecta</taxon>
        <taxon>Pterygota</taxon>
        <taxon>Neoptera</taxon>
        <taxon>Paraneoptera</taxon>
        <taxon>Hemiptera</taxon>
        <taxon>Heteroptera</taxon>
        <taxon>Panheteroptera</taxon>
        <taxon>Cimicomorpha</taxon>
        <taxon>Miridae</taxon>
        <taxon>Mirini</taxon>
        <taxon>Apolygus</taxon>
    </lineage>
</organism>
<dbReference type="EMBL" id="WIXP02000007">
    <property type="protein sequence ID" value="KAF6207806.1"/>
    <property type="molecule type" value="Genomic_DNA"/>
</dbReference>
<protein>
    <recommendedName>
        <fullName evidence="4">No mechanoreceptor potential B</fullName>
    </recommendedName>
</protein>
<name>A0A6A4JYD0_APOLU</name>
<dbReference type="PROSITE" id="PS50005">
    <property type="entry name" value="TPR"/>
    <property type="match status" value="6"/>
</dbReference>
<feature type="compositionally biased region" description="Acidic residues" evidence="1">
    <location>
        <begin position="863"/>
        <end position="877"/>
    </location>
</feature>
<dbReference type="Pfam" id="PF13181">
    <property type="entry name" value="TPR_8"/>
    <property type="match status" value="1"/>
</dbReference>
<dbReference type="GO" id="GO:1905515">
    <property type="term" value="P:non-motile cilium assembly"/>
    <property type="evidence" value="ECO:0007669"/>
    <property type="project" value="TreeGrafter"/>
</dbReference>
<gene>
    <name evidence="2" type="ORF">GE061_016255</name>
</gene>
<dbReference type="GO" id="GO:0042073">
    <property type="term" value="P:intraciliary transport"/>
    <property type="evidence" value="ECO:0007669"/>
    <property type="project" value="TreeGrafter"/>
</dbReference>
<dbReference type="GO" id="GO:0097546">
    <property type="term" value="C:ciliary base"/>
    <property type="evidence" value="ECO:0007669"/>
    <property type="project" value="TreeGrafter"/>
</dbReference>
<dbReference type="Gene3D" id="1.25.40.10">
    <property type="entry name" value="Tetratricopeptide repeat domain"/>
    <property type="match status" value="2"/>
</dbReference>
<dbReference type="FunFam" id="1.25.40.10:FF:000468">
    <property type="entry name" value="Intraflagellar transport 88 homolog"/>
    <property type="match status" value="1"/>
</dbReference>
<dbReference type="SUPFAM" id="SSF81901">
    <property type="entry name" value="HCP-like"/>
    <property type="match status" value="1"/>
</dbReference>
<feature type="compositionally biased region" description="Low complexity" evidence="1">
    <location>
        <begin position="821"/>
        <end position="830"/>
    </location>
</feature>
<dbReference type="InterPro" id="IPR019734">
    <property type="entry name" value="TPR_rpt"/>
</dbReference>
<dbReference type="SMART" id="SM00028">
    <property type="entry name" value="TPR"/>
    <property type="match status" value="8"/>
</dbReference>
<dbReference type="PANTHER" id="PTHR44117:SF1">
    <property type="entry name" value="INTRAFLAGELLAR TRANSPORT PROTEIN 88 HOMOLOG"/>
    <property type="match status" value="1"/>
</dbReference>
<dbReference type="GO" id="GO:0097730">
    <property type="term" value="C:non-motile cilium"/>
    <property type="evidence" value="ECO:0007669"/>
    <property type="project" value="TreeGrafter"/>
</dbReference>
<dbReference type="Pfam" id="PF13424">
    <property type="entry name" value="TPR_12"/>
    <property type="match status" value="2"/>
</dbReference>
<dbReference type="Pfam" id="PF13432">
    <property type="entry name" value="TPR_16"/>
    <property type="match status" value="1"/>
</dbReference>
<dbReference type="OrthoDB" id="1926212at2759"/>
<dbReference type="GO" id="GO:0005814">
    <property type="term" value="C:centriole"/>
    <property type="evidence" value="ECO:0007669"/>
    <property type="project" value="TreeGrafter"/>
</dbReference>
<evidence type="ECO:0000256" key="1">
    <source>
        <dbReference type="SAM" id="MobiDB-lite"/>
    </source>
</evidence>
<dbReference type="PANTHER" id="PTHR44117">
    <property type="entry name" value="INTRAFLAGELLAR TRANSPORT PROTEIN 88 HOMOLOG"/>
    <property type="match status" value="1"/>
</dbReference>
<dbReference type="GO" id="GO:0036064">
    <property type="term" value="C:ciliary basal body"/>
    <property type="evidence" value="ECO:0007669"/>
    <property type="project" value="TreeGrafter"/>
</dbReference>
<reference evidence="2" key="1">
    <citation type="journal article" date="2021" name="Mol. Ecol. Resour.">
        <title>Apolygus lucorum genome provides insights into omnivorousness and mesophyll feeding.</title>
        <authorList>
            <person name="Liu Y."/>
            <person name="Liu H."/>
            <person name="Wang H."/>
            <person name="Huang T."/>
            <person name="Liu B."/>
            <person name="Yang B."/>
            <person name="Yin L."/>
            <person name="Li B."/>
            <person name="Zhang Y."/>
            <person name="Zhang S."/>
            <person name="Jiang F."/>
            <person name="Zhang X."/>
            <person name="Ren Y."/>
            <person name="Wang B."/>
            <person name="Wang S."/>
            <person name="Lu Y."/>
            <person name="Wu K."/>
            <person name="Fan W."/>
            <person name="Wang G."/>
        </authorList>
    </citation>
    <scope>NUCLEOTIDE SEQUENCE</scope>
    <source>
        <strain evidence="2">12Hb</strain>
    </source>
</reference>